<evidence type="ECO:0000256" key="1">
    <source>
        <dbReference type="ARBA" id="ARBA00004906"/>
    </source>
</evidence>
<accession>A0A817Q8Z9</accession>
<dbReference type="PANTHER" id="PTHR11932">
    <property type="entry name" value="CULLIN"/>
    <property type="match status" value="1"/>
</dbReference>
<dbReference type="Gene3D" id="1.20.1310.10">
    <property type="entry name" value="Cullin Repeats"/>
    <property type="match status" value="2"/>
</dbReference>
<dbReference type="InterPro" id="IPR045093">
    <property type="entry name" value="Cullin"/>
</dbReference>
<organism evidence="6 7">
    <name type="scientific">Rotaria socialis</name>
    <dbReference type="NCBI Taxonomy" id="392032"/>
    <lineage>
        <taxon>Eukaryota</taxon>
        <taxon>Metazoa</taxon>
        <taxon>Spiralia</taxon>
        <taxon>Gnathifera</taxon>
        <taxon>Rotifera</taxon>
        <taxon>Eurotatoria</taxon>
        <taxon>Bdelloidea</taxon>
        <taxon>Philodinida</taxon>
        <taxon>Philodinidae</taxon>
        <taxon>Rotaria</taxon>
    </lineage>
</organism>
<evidence type="ECO:0000256" key="3">
    <source>
        <dbReference type="ARBA" id="ARBA00022786"/>
    </source>
</evidence>
<evidence type="ECO:0000256" key="4">
    <source>
        <dbReference type="SAM" id="MobiDB-lite"/>
    </source>
</evidence>
<dbReference type="AlphaFoldDB" id="A0A817Q8Z9"/>
<dbReference type="GO" id="GO:0006511">
    <property type="term" value="P:ubiquitin-dependent protein catabolic process"/>
    <property type="evidence" value="ECO:0007669"/>
    <property type="project" value="InterPro"/>
</dbReference>
<reference evidence="6" key="1">
    <citation type="submission" date="2021-02" db="EMBL/GenBank/DDBJ databases">
        <authorList>
            <person name="Nowell W R."/>
        </authorList>
    </citation>
    <scope>NUCLEOTIDE SEQUENCE</scope>
</reference>
<proteinExistence type="inferred from homology"/>
<dbReference type="FunFam" id="1.20.1310.10:FF:000011">
    <property type="entry name" value="Cullin 1"/>
    <property type="match status" value="1"/>
</dbReference>
<dbReference type="InterPro" id="IPR016159">
    <property type="entry name" value="Cullin_repeat-like_dom_sf"/>
</dbReference>
<dbReference type="SUPFAM" id="SSF74788">
    <property type="entry name" value="Cullin repeat-like"/>
    <property type="match status" value="1"/>
</dbReference>
<comment type="pathway">
    <text evidence="1">Protein modification; protein ubiquitination.</text>
</comment>
<feature type="domain" description="Cullin N-terminal" evidence="5">
    <location>
        <begin position="12"/>
        <end position="315"/>
    </location>
</feature>
<feature type="region of interest" description="Disordered" evidence="4">
    <location>
        <begin position="57"/>
        <end position="78"/>
    </location>
</feature>
<dbReference type="Pfam" id="PF00888">
    <property type="entry name" value="Cullin"/>
    <property type="match status" value="1"/>
</dbReference>
<dbReference type="Proteomes" id="UP000663833">
    <property type="component" value="Unassembled WGS sequence"/>
</dbReference>
<name>A0A817Q8Z9_9BILA</name>
<evidence type="ECO:0000313" key="6">
    <source>
        <dbReference type="EMBL" id="CAF3194423.1"/>
    </source>
</evidence>
<evidence type="ECO:0000313" key="7">
    <source>
        <dbReference type="Proteomes" id="UP000663833"/>
    </source>
</evidence>
<evidence type="ECO:0000256" key="2">
    <source>
        <dbReference type="ARBA" id="ARBA00006019"/>
    </source>
</evidence>
<dbReference type="EMBL" id="CAJNYD010000048">
    <property type="protein sequence ID" value="CAF3194423.1"/>
    <property type="molecule type" value="Genomic_DNA"/>
</dbReference>
<dbReference type="GO" id="GO:0031625">
    <property type="term" value="F:ubiquitin protein ligase binding"/>
    <property type="evidence" value="ECO:0007669"/>
    <property type="project" value="InterPro"/>
</dbReference>
<sequence length="319" mass="36690">MTQNSNLLTEIWNELSNAIDQMFQDNRLSQSDYSNINKGVANYFKSSEYNELFLQQSSNKTTTNNKQTEDSDAADPGDLETSIPGGQMYFLLKKKLKESLQKIAKDKSDLSGEDVFGFYAKTWQSYKSISGIVNCICHHVNSHFVNNQQNLNRKDIVYIYVMAMRIWHLVFFDPLNRQVTLACLQLIKAKRQNEAINTRLISGVIQSYVELGFAENSSLQSSNQQITSPTLKIYKDFFEAPFLQDTEQFYRLEAASFLVHNSVTEYLKKVAQRLDEEVHRVQSYLHPSTLAALIKKVEEVLIRDQLEVFTNANILKHSL</sequence>
<gene>
    <name evidence="6" type="ORF">LUA448_LOCUS1816</name>
</gene>
<comment type="similarity">
    <text evidence="2">Belongs to the cullin family.</text>
</comment>
<keyword evidence="3" id="KW-0833">Ubl conjugation pathway</keyword>
<feature type="compositionally biased region" description="Low complexity" evidence="4">
    <location>
        <begin position="57"/>
        <end position="66"/>
    </location>
</feature>
<dbReference type="InterPro" id="IPR001373">
    <property type="entry name" value="Cullin_N"/>
</dbReference>
<evidence type="ECO:0000259" key="5">
    <source>
        <dbReference type="Pfam" id="PF00888"/>
    </source>
</evidence>
<protein>
    <recommendedName>
        <fullName evidence="5">Cullin N-terminal domain-containing protein</fullName>
    </recommendedName>
</protein>
<comment type="caution">
    <text evidence="6">The sequence shown here is derived from an EMBL/GenBank/DDBJ whole genome shotgun (WGS) entry which is preliminary data.</text>
</comment>